<dbReference type="SUPFAM" id="SSF53756">
    <property type="entry name" value="UDP-Glycosyltransferase/glycogen phosphorylase"/>
    <property type="match status" value="1"/>
</dbReference>
<accession>A0ABR6ZDR4</accession>
<keyword evidence="7" id="KW-1185">Reference proteome</keyword>
<reference evidence="6 7" key="1">
    <citation type="submission" date="2020-08" db="EMBL/GenBank/DDBJ databases">
        <title>Novel species isolated from subtropical streams in China.</title>
        <authorList>
            <person name="Lu H."/>
        </authorList>
    </citation>
    <scope>NUCLEOTIDE SEQUENCE [LARGE SCALE GENOMIC DNA]</scope>
    <source>
        <strain evidence="6 7">NL8W</strain>
    </source>
</reference>
<dbReference type="Gene3D" id="3.40.50.2000">
    <property type="entry name" value="Glycogen Phosphorylase B"/>
    <property type="match status" value="2"/>
</dbReference>
<sequence>MSVVVQRPASRILVIAPNWIGDAVMAQPLLQLLKRDHPDAAIDVLAPAWVAPVLRAMVEVDTVLETPFKHGSLQLRERWRYAKILRQRGYAAAYVLPNTLKFALLPWMAGIKKRVGYKGESRYGLINVMHHDSKPVPRAMVAFYAALASSPAKDLALSFPKPRLEIKPQQIETVLRDMGLSANRLLICLAPGAEFGNAKRWPVSHFSGLAKTILQTHPDAQIVLLGSPKDIDVCKQIKVACPAIFQFAGKTQLDQALALIAASDALVSNDSGLLHIASALNRPVIAIYGPTDPLHAPPFSDVAHSLSLQLACAPCRQRECPLVHHDCMNKLDTEMVWQPLQAILSSHRSTLSALS</sequence>
<evidence type="ECO:0000256" key="2">
    <source>
        <dbReference type="ARBA" id="ARBA00022679"/>
    </source>
</evidence>
<dbReference type="InterPro" id="IPR011910">
    <property type="entry name" value="RfaF"/>
</dbReference>
<dbReference type="CDD" id="cd03789">
    <property type="entry name" value="GT9_LPS_heptosyltransferase"/>
    <property type="match status" value="1"/>
</dbReference>
<evidence type="ECO:0000256" key="3">
    <source>
        <dbReference type="ARBA" id="ARBA00043995"/>
    </source>
</evidence>
<protein>
    <recommendedName>
        <fullName evidence="4">lipopolysaccharide heptosyltransferase II</fullName>
        <ecNumber evidence="4">2.4.99.24</ecNumber>
    </recommendedName>
</protein>
<name>A0ABR6ZDR4_9BURK</name>
<evidence type="ECO:0000313" key="6">
    <source>
        <dbReference type="EMBL" id="MBC3909853.1"/>
    </source>
</evidence>
<evidence type="ECO:0000256" key="5">
    <source>
        <dbReference type="ARBA" id="ARBA00047503"/>
    </source>
</evidence>
<evidence type="ECO:0000256" key="1">
    <source>
        <dbReference type="ARBA" id="ARBA00022676"/>
    </source>
</evidence>
<evidence type="ECO:0000313" key="7">
    <source>
        <dbReference type="Proteomes" id="UP000646911"/>
    </source>
</evidence>
<gene>
    <name evidence="6" type="primary">waaF</name>
    <name evidence="6" type="ORF">H8L47_19995</name>
</gene>
<keyword evidence="2" id="KW-0808">Transferase</keyword>
<dbReference type="PANTHER" id="PTHR30160">
    <property type="entry name" value="TETRAACYLDISACCHARIDE 4'-KINASE-RELATED"/>
    <property type="match status" value="1"/>
</dbReference>
<proteinExistence type="inferred from homology"/>
<dbReference type="NCBIfam" id="TIGR02195">
    <property type="entry name" value="heptsyl_trn_II"/>
    <property type="match status" value="1"/>
</dbReference>
<dbReference type="Pfam" id="PF01075">
    <property type="entry name" value="Glyco_transf_9"/>
    <property type="match status" value="1"/>
</dbReference>
<organism evidence="6 7">
    <name type="scientific">Undibacterium umbellatum</name>
    <dbReference type="NCBI Taxonomy" id="2762300"/>
    <lineage>
        <taxon>Bacteria</taxon>
        <taxon>Pseudomonadati</taxon>
        <taxon>Pseudomonadota</taxon>
        <taxon>Betaproteobacteria</taxon>
        <taxon>Burkholderiales</taxon>
        <taxon>Oxalobacteraceae</taxon>
        <taxon>Undibacterium</taxon>
    </lineage>
</organism>
<dbReference type="InterPro" id="IPR051199">
    <property type="entry name" value="LPS_LOS_Heptosyltrfase"/>
</dbReference>
<evidence type="ECO:0000256" key="4">
    <source>
        <dbReference type="ARBA" id="ARBA00044042"/>
    </source>
</evidence>
<dbReference type="RefSeq" id="WP_186955367.1">
    <property type="nucleotide sequence ID" value="NZ_JACOFX010000012.1"/>
</dbReference>
<comment type="caution">
    <text evidence="6">The sequence shown here is derived from an EMBL/GenBank/DDBJ whole genome shotgun (WGS) entry which is preliminary data.</text>
</comment>
<dbReference type="EC" id="2.4.99.24" evidence="4"/>
<dbReference type="Proteomes" id="UP000646911">
    <property type="component" value="Unassembled WGS sequence"/>
</dbReference>
<comment type="similarity">
    <text evidence="3">Belongs to the glycosyltransferase 9 family.</text>
</comment>
<dbReference type="PANTHER" id="PTHR30160:SF7">
    <property type="entry name" value="ADP-HEPTOSE--LPS HEPTOSYLTRANSFERASE 2"/>
    <property type="match status" value="1"/>
</dbReference>
<keyword evidence="1" id="KW-0328">Glycosyltransferase</keyword>
<dbReference type="InterPro" id="IPR002201">
    <property type="entry name" value="Glyco_trans_9"/>
</dbReference>
<dbReference type="EMBL" id="JACOFX010000012">
    <property type="protein sequence ID" value="MBC3909853.1"/>
    <property type="molecule type" value="Genomic_DNA"/>
</dbReference>
<comment type="catalytic activity">
    <reaction evidence="5">
        <text>an L-alpha-D-Hep-(1-&gt;5)-[alpha-Kdo-(2-&gt;4)]-alpha-Kdo-(2-&gt;6)-lipid A + ADP-L-glycero-beta-D-manno-heptose = an L-alpha-D-Hep-(1-&gt;3)-L-alpha-D-Hep-(1-&gt;5)-[alpha-Kdo-(2-&gt;4)]-alpha-Kdo-(2-&gt;6)-lipid A + ADP + H(+)</text>
        <dbReference type="Rhea" id="RHEA:74071"/>
        <dbReference type="ChEBI" id="CHEBI:15378"/>
        <dbReference type="ChEBI" id="CHEBI:61506"/>
        <dbReference type="ChEBI" id="CHEBI:193068"/>
        <dbReference type="ChEBI" id="CHEBI:193069"/>
        <dbReference type="ChEBI" id="CHEBI:456216"/>
        <dbReference type="EC" id="2.4.99.24"/>
    </reaction>
</comment>